<organism evidence="1">
    <name type="scientific">Opuntia streptacantha</name>
    <name type="common">Prickly pear cactus</name>
    <name type="synonym">Opuntia cardona</name>
    <dbReference type="NCBI Taxonomy" id="393608"/>
    <lineage>
        <taxon>Eukaryota</taxon>
        <taxon>Viridiplantae</taxon>
        <taxon>Streptophyta</taxon>
        <taxon>Embryophyta</taxon>
        <taxon>Tracheophyta</taxon>
        <taxon>Spermatophyta</taxon>
        <taxon>Magnoliopsida</taxon>
        <taxon>eudicotyledons</taxon>
        <taxon>Gunneridae</taxon>
        <taxon>Pentapetalae</taxon>
        <taxon>Caryophyllales</taxon>
        <taxon>Cactineae</taxon>
        <taxon>Cactaceae</taxon>
        <taxon>Opuntioideae</taxon>
        <taxon>Opuntia</taxon>
    </lineage>
</organism>
<sequence length="112" mass="12566">MGTSDLGLRPPNKVPVKVFPLHKTSVELRLKCEPGCATPSTTVFPQPNTFEAVICTTLCHVMYNLAHGFIPATLWVNKVRDSKLLSDFKFFWIYIHCNDFSGSTKSCSLCNR</sequence>
<protein>
    <submittedName>
        <fullName evidence="1">Uncharacterized protein</fullName>
    </submittedName>
</protein>
<evidence type="ECO:0000313" key="1">
    <source>
        <dbReference type="EMBL" id="MBA4668671.1"/>
    </source>
</evidence>
<name>A0A7C9AK84_OPUST</name>
<reference evidence="1" key="1">
    <citation type="journal article" date="2013" name="J. Plant Res.">
        <title>Effect of fungi and light on seed germination of three Opuntia species from semiarid lands of central Mexico.</title>
        <authorList>
            <person name="Delgado-Sanchez P."/>
            <person name="Jimenez-Bremont J.F."/>
            <person name="Guerrero-Gonzalez Mde L."/>
            <person name="Flores J."/>
        </authorList>
    </citation>
    <scope>NUCLEOTIDE SEQUENCE</scope>
    <source>
        <tissue evidence="1">Cladode</tissue>
    </source>
</reference>
<dbReference type="AlphaFoldDB" id="A0A7C9AK84"/>
<accession>A0A7C9AK84</accession>
<proteinExistence type="predicted"/>
<reference evidence="1" key="2">
    <citation type="submission" date="2020-07" db="EMBL/GenBank/DDBJ databases">
        <authorList>
            <person name="Vera ALvarez R."/>
            <person name="Arias-Moreno D.M."/>
            <person name="Jimenez-Jacinto V."/>
            <person name="Jimenez-Bremont J.F."/>
            <person name="Swaminathan K."/>
            <person name="Moose S.P."/>
            <person name="Guerrero-Gonzalez M.L."/>
            <person name="Marino-Ramirez L."/>
            <person name="Landsman D."/>
            <person name="Rodriguez-Kessler M."/>
            <person name="Delgado-Sanchez P."/>
        </authorList>
    </citation>
    <scope>NUCLEOTIDE SEQUENCE</scope>
    <source>
        <tissue evidence="1">Cladode</tissue>
    </source>
</reference>
<dbReference type="EMBL" id="GISG01240487">
    <property type="protein sequence ID" value="MBA4668670.1"/>
    <property type="molecule type" value="Transcribed_RNA"/>
</dbReference>
<dbReference type="EMBL" id="GISG01240488">
    <property type="protein sequence ID" value="MBA4668671.1"/>
    <property type="molecule type" value="Transcribed_RNA"/>
</dbReference>